<evidence type="ECO:0008006" key="6">
    <source>
        <dbReference type="Google" id="ProtNLM"/>
    </source>
</evidence>
<feature type="compositionally biased region" description="Gly residues" evidence="1">
    <location>
        <begin position="240"/>
        <end position="257"/>
    </location>
</feature>
<feature type="region of interest" description="Disordered" evidence="1">
    <location>
        <begin position="1"/>
        <end position="261"/>
    </location>
</feature>
<dbReference type="OrthoDB" id="5422283at2759"/>
<feature type="compositionally biased region" description="Polar residues" evidence="1">
    <location>
        <begin position="207"/>
        <end position="226"/>
    </location>
</feature>
<feature type="compositionally biased region" description="Basic and acidic residues" evidence="1">
    <location>
        <begin position="37"/>
        <end position="48"/>
    </location>
</feature>
<dbReference type="InterPro" id="IPR024771">
    <property type="entry name" value="SUZ"/>
</dbReference>
<sequence>MSGPKGGVPDAWDDDWETIADKQDGAPLEPQPPKKLSKAERRAQHAEFNRQLWESAETQDEAPLFLQAKPDVPVKTDFKAPVKVLSRKPPPKILSREDDDEDSEEERRKKNEQEFAERQARAQREREEKQRKYAEVRERLFGSSTPDTSQERSASPRGNGGRQFRGKGRGRGGDRGDSDANSSADQSPARGPATPKRQLYDPAYTAKPNSSYVQRQQEGGSRSRSGTPGVDQPIRAPRGPDGGGRGGFGFASRGGRGASSTFESVNTTVASLLKKIPPLTLHLGKTAPPELGSAARDASAFQLSGFGLSTDGQPTTFENIDDPGKAIRGAELGYRSFLTTTTMDTKVVLLLAALSVNAAALPQFGQPGLVAPPAQLPNQLGIFQSGPLPSLLSALNPFSAISFATPSVNPVVSNAVAKRRNPDPQLTVLGVLPSITPAPSLSLGALPTNGLSQVNSVVVGVGNGVSSVLVALPALPPATSKGFTAPITNQLIQDPIKAYLSLWNTILGGAFTGSLNSLTNPLASLLSGSPLTNLISIKRQAGEETTEDVGPEDIAPEETTTDEVVPEDVVPEDTAPEDVSTEDATPEEETTEDDEDDEDDDAPDDDDTALKDEETPEDTTEDVDSEEAPEDESTEDTTEDDVPDDEDSEDVSDDAAPEDEAPEDVSDDSSPEDVSDDSSPEDVSDDETPDDVSDDVAPEDATPEDVAPVEETPVEESVDDETSEARKLAMRQIPSPVVPSAALVPSGVTDAIAVPGSFAPLVDATPLAVVPISLAALAPNGLVASAAVPPSLISALADPTINPLAVANSVDPLAPLPTQLIPSSAAAAIAAAATALAPPLKRAIKEITAQQGLQERDVKALQAGIDTAADPQNFIAQYIAAQAKPLLKELGNQIQAAPALFASVAAAQVSMAAAPVSLVQEQVAAAKPLVDAIPSIVQSQLVAAPSAAAPIFSAASSILQDLQSATVGADNALNALLPNPTLIAGIISGSLPEISVSFEAGVSQISPTDNQPAIITPLPTVLPVVGPPSSSQQQPDFLQQYSPILQQSMAPTQPYTPQQLSSQPLTPHPQQSIFSMLPYQSAAPSQGTNSATGLLNEIPTAIAAAVTPAQAPAMIELSDNYYAEPTGINNIIVDPLTQPFSPDTITRLLQNQLYLQVAPILLLVQSFAAVSNSLFALSSLSSSLLQGLGSFSPNPLLDPNRILLASSSSASSPTLTSPAVDPITRFWLEGVKLLQNNAIFPTRILSPDVDKAADLLNSLLSGSGSSDDISSLLAPFIDSSSSSPLVGKLSRIAKWSTETQLAAAQLGTSA</sequence>
<feature type="compositionally biased region" description="Polar residues" evidence="1">
    <location>
        <begin position="142"/>
        <end position="153"/>
    </location>
</feature>
<protein>
    <recommendedName>
        <fullName evidence="6">SUZ domain-containing protein</fullName>
    </recommendedName>
</protein>
<keyword evidence="5" id="KW-1185">Reference proteome</keyword>
<feature type="region of interest" description="Disordered" evidence="1">
    <location>
        <begin position="541"/>
        <end position="728"/>
    </location>
</feature>
<evidence type="ECO:0000259" key="3">
    <source>
        <dbReference type="PROSITE" id="PS51938"/>
    </source>
</evidence>
<gene>
    <name evidence="4" type="ORF">GTA08_BOTSDO03307</name>
</gene>
<evidence type="ECO:0000259" key="2">
    <source>
        <dbReference type="PROSITE" id="PS51673"/>
    </source>
</evidence>
<name>A0A8H4J3A9_9PEZI</name>
<feature type="compositionally biased region" description="Acidic residues" evidence="1">
    <location>
        <begin position="614"/>
        <end position="703"/>
    </location>
</feature>
<feature type="compositionally biased region" description="Basic and acidic residues" evidence="1">
    <location>
        <begin position="105"/>
        <end position="140"/>
    </location>
</feature>
<feature type="domain" description="SUZ" evidence="2">
    <location>
        <begin position="68"/>
        <end position="145"/>
    </location>
</feature>
<feature type="compositionally biased region" description="Acidic residues" evidence="1">
    <location>
        <begin position="712"/>
        <end position="722"/>
    </location>
</feature>
<organism evidence="4 5">
    <name type="scientific">Botryosphaeria dothidea</name>
    <dbReference type="NCBI Taxonomy" id="55169"/>
    <lineage>
        <taxon>Eukaryota</taxon>
        <taxon>Fungi</taxon>
        <taxon>Dikarya</taxon>
        <taxon>Ascomycota</taxon>
        <taxon>Pezizomycotina</taxon>
        <taxon>Dothideomycetes</taxon>
        <taxon>Dothideomycetes incertae sedis</taxon>
        <taxon>Botryosphaeriales</taxon>
        <taxon>Botryosphaeriaceae</taxon>
        <taxon>Botryosphaeria</taxon>
    </lineage>
</organism>
<dbReference type="Proteomes" id="UP000572817">
    <property type="component" value="Unassembled WGS sequence"/>
</dbReference>
<dbReference type="EMBL" id="WWBZ02000016">
    <property type="protein sequence ID" value="KAF4309993.1"/>
    <property type="molecule type" value="Genomic_DNA"/>
</dbReference>
<evidence type="ECO:0000313" key="5">
    <source>
        <dbReference type="Proteomes" id="UP000572817"/>
    </source>
</evidence>
<evidence type="ECO:0000313" key="4">
    <source>
        <dbReference type="EMBL" id="KAF4309993.1"/>
    </source>
</evidence>
<dbReference type="PROSITE" id="PS51938">
    <property type="entry name" value="SUZ_C"/>
    <property type="match status" value="1"/>
</dbReference>
<proteinExistence type="predicted"/>
<comment type="caution">
    <text evidence="4">The sequence shown here is derived from an EMBL/GenBank/DDBJ whole genome shotgun (WGS) entry which is preliminary data.</text>
</comment>
<accession>A0A8H4J3A9</accession>
<dbReference type="PROSITE" id="PS51673">
    <property type="entry name" value="SUZ"/>
    <property type="match status" value="1"/>
</dbReference>
<feature type="compositionally biased region" description="Acidic residues" evidence="1">
    <location>
        <begin position="544"/>
        <end position="607"/>
    </location>
</feature>
<evidence type="ECO:0000256" key="1">
    <source>
        <dbReference type="SAM" id="MobiDB-lite"/>
    </source>
</evidence>
<reference evidence="4" key="1">
    <citation type="submission" date="2020-04" db="EMBL/GenBank/DDBJ databases">
        <title>Genome Assembly and Annotation of Botryosphaeria dothidea sdau 11-99, a Latent Pathogen of Apple Fruit Ring Rot in China.</title>
        <authorList>
            <person name="Yu C."/>
            <person name="Diao Y."/>
            <person name="Lu Q."/>
            <person name="Zhao J."/>
            <person name="Cui S."/>
            <person name="Peng C."/>
            <person name="He B."/>
            <person name="Liu H."/>
        </authorList>
    </citation>
    <scope>NUCLEOTIDE SEQUENCE [LARGE SCALE GENOMIC DNA]</scope>
    <source>
        <strain evidence="4">Sdau11-99</strain>
    </source>
</reference>
<dbReference type="InterPro" id="IPR024642">
    <property type="entry name" value="SUZ-C"/>
</dbReference>
<feature type="domain" description="SUZ-C" evidence="3">
    <location>
        <begin position="207"/>
        <end position="252"/>
    </location>
</feature>